<proteinExistence type="predicted"/>
<accession>A0A0P7WTM8</accession>
<comment type="caution">
    <text evidence="2">The sequence shown here is derived from an EMBL/GenBank/DDBJ whole genome shotgun (WGS) entry which is preliminary data.</text>
</comment>
<dbReference type="EMBL" id="FBYC01000004">
    <property type="protein sequence ID" value="CUX83504.1"/>
    <property type="molecule type" value="Genomic_DNA"/>
</dbReference>
<dbReference type="OrthoDB" id="547419at2"/>
<dbReference type="Proteomes" id="UP000182045">
    <property type="component" value="Unassembled WGS sequence"/>
</dbReference>
<dbReference type="Gene3D" id="3.40.50.300">
    <property type="entry name" value="P-loop containing nucleotide triphosphate hydrolases"/>
    <property type="match status" value="1"/>
</dbReference>
<evidence type="ECO:0000313" key="3">
    <source>
        <dbReference type="Proteomes" id="UP000050413"/>
    </source>
</evidence>
<gene>
    <name evidence="1" type="ORF">Ga0058931_3022</name>
    <name evidence="2" type="ORF">HLUCCA05_04910</name>
</gene>
<dbReference type="EMBL" id="LJSG01000016">
    <property type="protein sequence ID" value="KPP90754.1"/>
    <property type="molecule type" value="Genomic_DNA"/>
</dbReference>
<organism evidence="2 3">
    <name type="scientific">Roseibaca calidilacus</name>
    <dbReference type="NCBI Taxonomy" id="1666912"/>
    <lineage>
        <taxon>Bacteria</taxon>
        <taxon>Pseudomonadati</taxon>
        <taxon>Pseudomonadota</taxon>
        <taxon>Alphaproteobacteria</taxon>
        <taxon>Rhodobacterales</taxon>
        <taxon>Paracoccaceae</taxon>
        <taxon>Roseinatronobacter</taxon>
    </lineage>
</organism>
<sequence>MKAVIHIGMPKSGTSTIQAFLGMNAAALSRQGVLYDRFDPRFGSQFELPIIGLSAVGHAIQPEFERNLLGLHTVQDLRDYAKRYATHLSQTLAARQGHEVFVGSSEHLFAWLDSVDQIRALDRFLSERFVQVQYVLYLRAQDELVLSGYSEAIRRVHSHSLAQHVATGGKINLHVPVDRWVQAVGKDRLVVRILSRDVLQNEDLLADFCHHTGIDADGLQRPGRVNTALSAEEVAIRRALNRILPRQARGGDMHPVYRVALQTLLKFRRKRTPLTLTDAQRAEILKKNAAQNELLRQEFFPGRPSLF</sequence>
<reference evidence="2 3" key="1">
    <citation type="submission" date="2015-09" db="EMBL/GenBank/DDBJ databases">
        <title>Identification and resolution of microdiversity through metagenomic sequencing of parallel consortia.</title>
        <authorList>
            <person name="Nelson W.C."/>
            <person name="Romine M.F."/>
            <person name="Lindemann S.R."/>
        </authorList>
    </citation>
    <scope>NUCLEOTIDE SEQUENCE [LARGE SCALE GENOMIC DNA]</scope>
    <source>
        <strain evidence="2">HL-91</strain>
    </source>
</reference>
<dbReference type="InterPro" id="IPR027417">
    <property type="entry name" value="P-loop_NTPase"/>
</dbReference>
<dbReference type="Proteomes" id="UP000050413">
    <property type="component" value="Unassembled WGS sequence"/>
</dbReference>
<dbReference type="SUPFAM" id="SSF52540">
    <property type="entry name" value="P-loop containing nucleoside triphosphate hydrolases"/>
    <property type="match status" value="1"/>
</dbReference>
<evidence type="ECO:0000313" key="2">
    <source>
        <dbReference type="EMBL" id="KPP90754.1"/>
    </source>
</evidence>
<dbReference type="AlphaFoldDB" id="A0A0P7WTM8"/>
<evidence type="ECO:0008006" key="5">
    <source>
        <dbReference type="Google" id="ProtNLM"/>
    </source>
</evidence>
<protein>
    <recommendedName>
        <fullName evidence="5">Sulfotransferase family</fullName>
    </recommendedName>
</protein>
<name>A0A0P7WTM8_9RHOB</name>
<dbReference type="RefSeq" id="WP_072247045.1">
    <property type="nucleotide sequence ID" value="NZ_FBYC01000004.1"/>
</dbReference>
<dbReference type="STRING" id="1666912.Ga0058931_3022"/>
<keyword evidence="4" id="KW-1185">Reference proteome</keyword>
<evidence type="ECO:0000313" key="4">
    <source>
        <dbReference type="Proteomes" id="UP000182045"/>
    </source>
</evidence>
<evidence type="ECO:0000313" key="1">
    <source>
        <dbReference type="EMBL" id="CUX83504.1"/>
    </source>
</evidence>
<reference evidence="1 4" key="2">
    <citation type="submission" date="2016-01" db="EMBL/GenBank/DDBJ databases">
        <authorList>
            <person name="Varghese N."/>
        </authorList>
    </citation>
    <scope>NUCLEOTIDE SEQUENCE [LARGE SCALE GENOMIC DNA]</scope>
    <source>
        <strain evidence="1 4">HL-91</strain>
    </source>
</reference>